<evidence type="ECO:0000256" key="1">
    <source>
        <dbReference type="SAM" id="MobiDB-lite"/>
    </source>
</evidence>
<dbReference type="Proteomes" id="UP001586593">
    <property type="component" value="Unassembled WGS sequence"/>
</dbReference>
<feature type="compositionally biased region" description="Polar residues" evidence="1">
    <location>
        <begin position="175"/>
        <end position="186"/>
    </location>
</feature>
<keyword evidence="3" id="KW-1185">Reference proteome</keyword>
<name>A0ABR3V3M6_9PEZI</name>
<evidence type="ECO:0000313" key="2">
    <source>
        <dbReference type="EMBL" id="KAL1836334.1"/>
    </source>
</evidence>
<reference evidence="2 3" key="1">
    <citation type="journal article" date="2024" name="Commun. Biol.">
        <title>Comparative genomic analysis of thermophilic fungi reveals convergent evolutionary adaptations and gene losses.</title>
        <authorList>
            <person name="Steindorff A.S."/>
            <person name="Aguilar-Pontes M.V."/>
            <person name="Robinson A.J."/>
            <person name="Andreopoulos B."/>
            <person name="LaButti K."/>
            <person name="Kuo A."/>
            <person name="Mondo S."/>
            <person name="Riley R."/>
            <person name="Otillar R."/>
            <person name="Haridas S."/>
            <person name="Lipzen A."/>
            <person name="Grimwood J."/>
            <person name="Schmutz J."/>
            <person name="Clum A."/>
            <person name="Reid I.D."/>
            <person name="Moisan M.C."/>
            <person name="Butler G."/>
            <person name="Nguyen T.T.M."/>
            <person name="Dewar K."/>
            <person name="Conant G."/>
            <person name="Drula E."/>
            <person name="Henrissat B."/>
            <person name="Hansel C."/>
            <person name="Singer S."/>
            <person name="Hutchinson M.I."/>
            <person name="de Vries R.P."/>
            <person name="Natvig D.O."/>
            <person name="Powell A.J."/>
            <person name="Tsang A."/>
            <person name="Grigoriev I.V."/>
        </authorList>
    </citation>
    <scope>NUCLEOTIDE SEQUENCE [LARGE SCALE GENOMIC DNA]</scope>
    <source>
        <strain evidence="2 3">ATCC 24622</strain>
    </source>
</reference>
<feature type="region of interest" description="Disordered" evidence="1">
    <location>
        <begin position="30"/>
        <end position="58"/>
    </location>
</feature>
<feature type="region of interest" description="Disordered" evidence="1">
    <location>
        <begin position="166"/>
        <end position="202"/>
    </location>
</feature>
<dbReference type="EMBL" id="JAZHXJ010002863">
    <property type="protein sequence ID" value="KAL1836334.1"/>
    <property type="molecule type" value="Genomic_DNA"/>
</dbReference>
<evidence type="ECO:0000313" key="3">
    <source>
        <dbReference type="Proteomes" id="UP001586593"/>
    </source>
</evidence>
<organism evidence="2 3">
    <name type="scientific">Phialemonium thermophilum</name>
    <dbReference type="NCBI Taxonomy" id="223376"/>
    <lineage>
        <taxon>Eukaryota</taxon>
        <taxon>Fungi</taxon>
        <taxon>Dikarya</taxon>
        <taxon>Ascomycota</taxon>
        <taxon>Pezizomycotina</taxon>
        <taxon>Sordariomycetes</taxon>
        <taxon>Sordariomycetidae</taxon>
        <taxon>Cephalothecales</taxon>
        <taxon>Cephalothecaceae</taxon>
        <taxon>Phialemonium</taxon>
    </lineage>
</organism>
<gene>
    <name evidence="2" type="ORF">VTK73DRAFT_5089</name>
</gene>
<protein>
    <submittedName>
        <fullName evidence="2">Uncharacterized protein</fullName>
    </submittedName>
</protein>
<sequence length="202" mass="22390">MRSSRVRPTVFSFLSRNLISFGFCSSVTSGRPSMTTKVSCRSRPRRTPPRPGPPRGDDRTTAPCWVVILHRSVQWPWRDLFFCSFPRFNAGSGCWSGMEKKACGFRGLRRAKRGCGAHQGRAFMVAPQRRKWARYGTRERKNGRVDTGSREGLDIARSASRKGRITVRKDGRGQTGCTFSPSQALESGSVGKAGLSIDPSST</sequence>
<comment type="caution">
    <text evidence="2">The sequence shown here is derived from an EMBL/GenBank/DDBJ whole genome shotgun (WGS) entry which is preliminary data.</text>
</comment>
<feature type="compositionally biased region" description="Polar residues" evidence="1">
    <location>
        <begin position="30"/>
        <end position="39"/>
    </location>
</feature>
<proteinExistence type="predicted"/>
<accession>A0ABR3V3M6</accession>